<dbReference type="Proteomes" id="UP001057402">
    <property type="component" value="Chromosome 1"/>
</dbReference>
<name>A0ACB9SD95_9MYRT</name>
<dbReference type="EMBL" id="CM042880">
    <property type="protein sequence ID" value="KAI4388628.1"/>
    <property type="molecule type" value="Genomic_DNA"/>
</dbReference>
<comment type="caution">
    <text evidence="1">The sequence shown here is derived from an EMBL/GenBank/DDBJ whole genome shotgun (WGS) entry which is preliminary data.</text>
</comment>
<evidence type="ECO:0000313" key="2">
    <source>
        <dbReference type="Proteomes" id="UP001057402"/>
    </source>
</evidence>
<organism evidence="1 2">
    <name type="scientific">Melastoma candidum</name>
    <dbReference type="NCBI Taxonomy" id="119954"/>
    <lineage>
        <taxon>Eukaryota</taxon>
        <taxon>Viridiplantae</taxon>
        <taxon>Streptophyta</taxon>
        <taxon>Embryophyta</taxon>
        <taxon>Tracheophyta</taxon>
        <taxon>Spermatophyta</taxon>
        <taxon>Magnoliopsida</taxon>
        <taxon>eudicotyledons</taxon>
        <taxon>Gunneridae</taxon>
        <taxon>Pentapetalae</taxon>
        <taxon>rosids</taxon>
        <taxon>malvids</taxon>
        <taxon>Myrtales</taxon>
        <taxon>Melastomataceae</taxon>
        <taxon>Melastomatoideae</taxon>
        <taxon>Melastomateae</taxon>
        <taxon>Melastoma</taxon>
    </lineage>
</organism>
<keyword evidence="2" id="KW-1185">Reference proteome</keyword>
<accession>A0ACB9SD95</accession>
<reference evidence="2" key="1">
    <citation type="journal article" date="2023" name="Front. Plant Sci.">
        <title>Chromosomal-level genome assembly of Melastoma candidum provides insights into trichome evolution.</title>
        <authorList>
            <person name="Zhong Y."/>
            <person name="Wu W."/>
            <person name="Sun C."/>
            <person name="Zou P."/>
            <person name="Liu Y."/>
            <person name="Dai S."/>
            <person name="Zhou R."/>
        </authorList>
    </citation>
    <scope>NUCLEOTIDE SEQUENCE [LARGE SCALE GENOMIC DNA]</scope>
</reference>
<sequence>MMTMLHTFCHGPIVTLALLLRQFFGRQGNTGISRVDSIQDGIAKLHHASTGTNHRVGLSSRRQLGYSVFCHGDSRRLLFSWTDHPSSMMDTAERSWSRFAFMGYNSFSSSLSSLRGACVNSDPQGKEETKPVIRWEVAQSSADVTQKNRQNPGLKQVNPSSPVAAACVIKTALPLPFPPLGGSSFPQDAYFEITILESRNVCNSKQTDWESPFKYSPANTHRTSNPCFMGTLASSPARGTALLHADGRELFSMGRIDSQWLHRSLNRGGHGCHPNNSRQVNFDQESGADLLEVVLDGGWQEPTAKT</sequence>
<gene>
    <name evidence="1" type="ORF">MLD38_000940</name>
</gene>
<proteinExistence type="predicted"/>
<protein>
    <submittedName>
        <fullName evidence="1">Uncharacterized protein</fullName>
    </submittedName>
</protein>
<evidence type="ECO:0000313" key="1">
    <source>
        <dbReference type="EMBL" id="KAI4388628.1"/>
    </source>
</evidence>